<dbReference type="PATRIC" id="fig|748449.3.peg.2419"/>
<protein>
    <submittedName>
        <fullName evidence="10">Gamma-aminobutyrate permease-like transporter</fullName>
    </submittedName>
</protein>
<dbReference type="STRING" id="748449.Halha_2497"/>
<feature type="transmembrane region" description="Helical" evidence="8">
    <location>
        <begin position="391"/>
        <end position="413"/>
    </location>
</feature>
<evidence type="ECO:0000313" key="11">
    <source>
        <dbReference type="Proteomes" id="UP000010880"/>
    </source>
</evidence>
<evidence type="ECO:0000313" key="10">
    <source>
        <dbReference type="EMBL" id="AGB42371.1"/>
    </source>
</evidence>
<evidence type="ECO:0000256" key="4">
    <source>
        <dbReference type="ARBA" id="ARBA00022970"/>
    </source>
</evidence>
<keyword evidence="2" id="KW-0813">Transport</keyword>
<sequence>MSTKEEGLSAWHLTMLALGTVVGGSFFLGSAVSIKAAGPGILISYLLAGTLVYIVLTALSEMTIAEQAPGSFRTYAEQMYGPLVGFVLGWVYWTGLILAMSSEATAAAMFIQKWLPGISLPFMAALIIVAVTLVNLLGAKLLATLESGLALIKVSAVIAFIGLAIALIIGIMPGIEPIGLGALKAEPLFPRGISGLAGAMLIVIFTYAGFEIIGLSASEASEPTTTIPRAIKFTVFGLVGLYVLSLITLLPLIPTAALREHVSPFVAALSAAGLDWVATPMNAILILAIVSTMLAAMFGLGRMVRSLADKGYAPSWLKSEGEVPRRGILFSGAGMLVGIGMAYLLPNQIYLFLVSSGGFAFLFSYAMIMATHYKYRKETGCPPDGNCQLMWYPYTTIFAFVALVAAIFSMPLIPGQGSGLFAGLILVAFYTIVYMVRKAYLLKATNEDISFKKLIGLNTKGVERLTPQTSMEASDELTPKDSCQKKNNDNNKKNNE</sequence>
<feature type="transmembrane region" description="Helical" evidence="8">
    <location>
        <begin position="120"/>
        <end position="138"/>
    </location>
</feature>
<dbReference type="InterPro" id="IPR004841">
    <property type="entry name" value="AA-permease/SLC12A_dom"/>
</dbReference>
<feature type="transmembrane region" description="Helical" evidence="8">
    <location>
        <begin position="277"/>
        <end position="300"/>
    </location>
</feature>
<feature type="transmembrane region" description="Helical" evidence="8">
    <location>
        <begin position="233"/>
        <end position="257"/>
    </location>
</feature>
<evidence type="ECO:0000256" key="3">
    <source>
        <dbReference type="ARBA" id="ARBA00022692"/>
    </source>
</evidence>
<feature type="transmembrane region" description="Helical" evidence="8">
    <location>
        <begin position="40"/>
        <end position="59"/>
    </location>
</feature>
<keyword evidence="6 8" id="KW-0472">Membrane</keyword>
<evidence type="ECO:0000256" key="1">
    <source>
        <dbReference type="ARBA" id="ARBA00004141"/>
    </source>
</evidence>
<proteinExistence type="predicted"/>
<reference evidence="11" key="1">
    <citation type="submission" date="2012-02" db="EMBL/GenBank/DDBJ databases">
        <title>The complete genome of Halobacteroides halobius DSM 5150.</title>
        <authorList>
            <person name="Lucas S."/>
            <person name="Copeland A."/>
            <person name="Lapidus A."/>
            <person name="Glavina del Rio T."/>
            <person name="Dalin E."/>
            <person name="Tice H."/>
            <person name="Bruce D."/>
            <person name="Goodwin L."/>
            <person name="Pitluck S."/>
            <person name="Peters L."/>
            <person name="Mikhailova N."/>
            <person name="Gu W."/>
            <person name="Kyrpides N."/>
            <person name="Mavromatis K."/>
            <person name="Ivanova N."/>
            <person name="Brettin T."/>
            <person name="Detter J.C."/>
            <person name="Han C."/>
            <person name="Larimer F."/>
            <person name="Land M."/>
            <person name="Hauser L."/>
            <person name="Markowitz V."/>
            <person name="Cheng J.-F."/>
            <person name="Hugenholtz P."/>
            <person name="Woyke T."/>
            <person name="Wu D."/>
            <person name="Tindall B."/>
            <person name="Pomrenke H."/>
            <person name="Brambilla E."/>
            <person name="Klenk H.-P."/>
            <person name="Eisen J.A."/>
        </authorList>
    </citation>
    <scope>NUCLEOTIDE SEQUENCE [LARGE SCALE GENOMIC DNA]</scope>
    <source>
        <strain evidence="11">ATCC 35273 / DSM 5150 / MD-1</strain>
    </source>
</reference>
<feature type="transmembrane region" description="Helical" evidence="8">
    <location>
        <begin position="80"/>
        <end position="100"/>
    </location>
</feature>
<dbReference type="PANTHER" id="PTHR43495:SF5">
    <property type="entry name" value="GAMMA-AMINOBUTYRIC ACID PERMEASE"/>
    <property type="match status" value="1"/>
</dbReference>
<dbReference type="GO" id="GO:0016020">
    <property type="term" value="C:membrane"/>
    <property type="evidence" value="ECO:0007669"/>
    <property type="project" value="UniProtKB-SubCell"/>
</dbReference>
<dbReference type="RefSeq" id="WP_015328085.1">
    <property type="nucleotide sequence ID" value="NC_019978.1"/>
</dbReference>
<dbReference type="GO" id="GO:0055085">
    <property type="term" value="P:transmembrane transport"/>
    <property type="evidence" value="ECO:0007669"/>
    <property type="project" value="InterPro"/>
</dbReference>
<feature type="domain" description="Amino acid permease/ SLC12A" evidence="9">
    <location>
        <begin position="12"/>
        <end position="440"/>
    </location>
</feature>
<keyword evidence="4" id="KW-0029">Amino-acid transport</keyword>
<feature type="compositionally biased region" description="Basic and acidic residues" evidence="7">
    <location>
        <begin position="477"/>
        <end position="496"/>
    </location>
</feature>
<dbReference type="EMBL" id="CP003359">
    <property type="protein sequence ID" value="AGB42371.1"/>
    <property type="molecule type" value="Genomic_DNA"/>
</dbReference>
<feature type="transmembrane region" description="Helical" evidence="8">
    <location>
        <begin position="192"/>
        <end position="213"/>
    </location>
</feature>
<evidence type="ECO:0000256" key="7">
    <source>
        <dbReference type="SAM" id="MobiDB-lite"/>
    </source>
</evidence>
<dbReference type="eggNOG" id="COG1113">
    <property type="taxonomic scope" value="Bacteria"/>
</dbReference>
<dbReference type="PANTHER" id="PTHR43495">
    <property type="entry name" value="GABA PERMEASE"/>
    <property type="match status" value="1"/>
</dbReference>
<feature type="region of interest" description="Disordered" evidence="7">
    <location>
        <begin position="468"/>
        <end position="496"/>
    </location>
</feature>
<keyword evidence="3 8" id="KW-0812">Transmembrane</keyword>
<evidence type="ECO:0000259" key="9">
    <source>
        <dbReference type="Pfam" id="PF00324"/>
    </source>
</evidence>
<dbReference type="GO" id="GO:0006865">
    <property type="term" value="P:amino acid transport"/>
    <property type="evidence" value="ECO:0007669"/>
    <property type="project" value="UniProtKB-KW"/>
</dbReference>
<dbReference type="PIRSF" id="PIRSF006060">
    <property type="entry name" value="AA_transporter"/>
    <property type="match status" value="1"/>
</dbReference>
<dbReference type="Gene3D" id="1.20.1740.10">
    <property type="entry name" value="Amino acid/polyamine transporter I"/>
    <property type="match status" value="1"/>
</dbReference>
<feature type="transmembrane region" description="Helical" evidence="8">
    <location>
        <begin position="327"/>
        <end position="344"/>
    </location>
</feature>
<keyword evidence="5 8" id="KW-1133">Transmembrane helix</keyword>
<feature type="transmembrane region" description="Helical" evidence="8">
    <location>
        <begin position="419"/>
        <end position="436"/>
    </location>
</feature>
<name>L0KBJ7_HALHC</name>
<feature type="transmembrane region" description="Helical" evidence="8">
    <location>
        <begin position="150"/>
        <end position="172"/>
    </location>
</feature>
<dbReference type="Proteomes" id="UP000010880">
    <property type="component" value="Chromosome"/>
</dbReference>
<organism evidence="10 11">
    <name type="scientific">Halobacteroides halobius (strain ATCC 35273 / DSM 5150 / MD-1)</name>
    <dbReference type="NCBI Taxonomy" id="748449"/>
    <lineage>
        <taxon>Bacteria</taxon>
        <taxon>Bacillati</taxon>
        <taxon>Bacillota</taxon>
        <taxon>Clostridia</taxon>
        <taxon>Halanaerobiales</taxon>
        <taxon>Halobacteroidaceae</taxon>
        <taxon>Halobacteroides</taxon>
    </lineage>
</organism>
<evidence type="ECO:0000256" key="8">
    <source>
        <dbReference type="SAM" id="Phobius"/>
    </source>
</evidence>
<evidence type="ECO:0000256" key="6">
    <source>
        <dbReference type="ARBA" id="ARBA00023136"/>
    </source>
</evidence>
<dbReference type="OrthoDB" id="9780162at2"/>
<dbReference type="HOGENOM" id="CLU_007946_9_3_9"/>
<evidence type="ECO:0000256" key="5">
    <source>
        <dbReference type="ARBA" id="ARBA00022989"/>
    </source>
</evidence>
<comment type="subcellular location">
    <subcellularLocation>
        <location evidence="1">Membrane</location>
        <topology evidence="1">Multi-pass membrane protein</topology>
    </subcellularLocation>
</comment>
<accession>L0KBJ7</accession>
<feature type="transmembrane region" description="Helical" evidence="8">
    <location>
        <begin position="350"/>
        <end position="370"/>
    </location>
</feature>
<evidence type="ECO:0000256" key="2">
    <source>
        <dbReference type="ARBA" id="ARBA00022448"/>
    </source>
</evidence>
<dbReference type="AlphaFoldDB" id="L0KBJ7"/>
<keyword evidence="11" id="KW-1185">Reference proteome</keyword>
<dbReference type="KEGG" id="hhl:Halha_2497"/>
<gene>
    <name evidence="10" type="ordered locus">Halha_2497</name>
</gene>
<feature type="transmembrane region" description="Helical" evidence="8">
    <location>
        <begin position="12"/>
        <end position="34"/>
    </location>
</feature>
<dbReference type="Pfam" id="PF00324">
    <property type="entry name" value="AA_permease"/>
    <property type="match status" value="1"/>
</dbReference>